<dbReference type="Proteomes" id="UP000217726">
    <property type="component" value="Unassembled WGS sequence"/>
</dbReference>
<keyword evidence="6 9" id="KW-0949">S-adenosyl-L-methionine</keyword>
<evidence type="ECO:0000256" key="4">
    <source>
        <dbReference type="ARBA" id="ARBA00022603"/>
    </source>
</evidence>
<comment type="function">
    <text evidence="7 9">Catalyzes the methyl esterification of L-isoaspartyl residues in peptides and proteins that result from spontaneous decomposition of normal L-aspartyl and L-asparaginyl residues. It plays a role in the repair and/or degradation of damaged proteins.</text>
</comment>
<keyword evidence="12" id="KW-1185">Reference proteome</keyword>
<protein>
    <recommendedName>
        <fullName evidence="9">Protein-L-isoaspartate O-methyltransferase</fullName>
        <ecNumber evidence="9">2.1.1.77</ecNumber>
    </recommendedName>
    <alternativeName>
        <fullName evidence="9">L-isoaspartyl protein carboxyl methyltransferase</fullName>
    </alternativeName>
    <alternativeName>
        <fullName evidence="9">Protein L-isoaspartyl methyltransferase</fullName>
    </alternativeName>
    <alternativeName>
        <fullName evidence="9">Protein-beta-aspartate methyltransferase</fullName>
        <shortName evidence="9">PIMT</shortName>
    </alternativeName>
</protein>
<comment type="subcellular location">
    <subcellularLocation>
        <location evidence="1 9">Cytoplasm</location>
    </subcellularLocation>
</comment>
<evidence type="ECO:0000256" key="7">
    <source>
        <dbReference type="ARBA" id="ARBA00025330"/>
    </source>
</evidence>
<dbReference type="GO" id="GO:0005737">
    <property type="term" value="C:cytoplasm"/>
    <property type="evidence" value="ECO:0007669"/>
    <property type="project" value="UniProtKB-SubCell"/>
</dbReference>
<dbReference type="EMBL" id="OBDR01000003">
    <property type="protein sequence ID" value="SNY07147.1"/>
    <property type="molecule type" value="Genomic_DNA"/>
</dbReference>
<evidence type="ECO:0000256" key="3">
    <source>
        <dbReference type="ARBA" id="ARBA00022490"/>
    </source>
</evidence>
<keyword evidence="5 9" id="KW-0808">Transferase</keyword>
<reference evidence="10" key="1">
    <citation type="submission" date="2017-09" db="EMBL/GenBank/DDBJ databases">
        <authorList>
            <person name="Ehlers B."/>
            <person name="Leendertz F.H."/>
        </authorList>
    </citation>
    <scope>NUCLEOTIDE SEQUENCE [LARGE SCALE GENOMIC DNA]</scope>
    <source>
        <strain evidence="10">WG-1MB</strain>
    </source>
</reference>
<dbReference type="EC" id="2.1.1.77" evidence="9"/>
<dbReference type="InterPro" id="IPR000682">
    <property type="entry name" value="PCMT"/>
</dbReference>
<evidence type="ECO:0000313" key="12">
    <source>
        <dbReference type="Proteomes" id="UP000217726"/>
    </source>
</evidence>
<dbReference type="Gene3D" id="3.40.50.150">
    <property type="entry name" value="Vaccinia Virus protein VP39"/>
    <property type="match status" value="1"/>
</dbReference>
<keyword evidence="3 9" id="KW-0963">Cytoplasm</keyword>
<dbReference type="PANTHER" id="PTHR11579:SF0">
    <property type="entry name" value="PROTEIN-L-ISOASPARTATE(D-ASPARTATE) O-METHYLTRANSFERASE"/>
    <property type="match status" value="1"/>
</dbReference>
<sequence>MGRGQDRLEYEEKRKELVNQIKEEGIGKQVLEAMGKVPRHLFVSKDIKDSAYIDSPLPIGNRQTISAPHMVAIMCDVLKIEEGMKILEIGTGSGYNAAVMAEIVGKKGHIYSLERIPSLKQFAESNLKKAGYTNVTVIEADGTLGYSPQAPYERMCVTSAAPSIPRPLKEQLSAGGIMVIPVGKYMQNLILVHKLDDGTFSEENLGGVIFVPLIGKYGYRESI</sequence>
<name>A0A285F793_9EURY</name>
<evidence type="ECO:0000313" key="13">
    <source>
        <dbReference type="Proteomes" id="UP000295404"/>
    </source>
</evidence>
<dbReference type="NCBIfam" id="NF001453">
    <property type="entry name" value="PRK00312.1"/>
    <property type="match status" value="1"/>
</dbReference>
<evidence type="ECO:0000256" key="9">
    <source>
        <dbReference type="HAMAP-Rule" id="MF_00090"/>
    </source>
</evidence>
<gene>
    <name evidence="9" type="primary">pcm</name>
    <name evidence="11" type="ORF">C7960_1448</name>
    <name evidence="10" type="ORF">SAMN06295989_103189</name>
</gene>
<evidence type="ECO:0000256" key="1">
    <source>
        <dbReference type="ARBA" id="ARBA00004496"/>
    </source>
</evidence>
<dbReference type="AlphaFoldDB" id="A0A285F793"/>
<keyword evidence="4 9" id="KW-0489">Methyltransferase</keyword>
<evidence type="ECO:0000256" key="5">
    <source>
        <dbReference type="ARBA" id="ARBA00022679"/>
    </source>
</evidence>
<dbReference type="NCBIfam" id="TIGR00080">
    <property type="entry name" value="pimt"/>
    <property type="match status" value="1"/>
</dbReference>
<accession>A0A285F793</accession>
<dbReference type="InterPro" id="IPR029063">
    <property type="entry name" value="SAM-dependent_MTases_sf"/>
</dbReference>
<feature type="active site" evidence="9">
    <location>
        <position position="66"/>
    </location>
</feature>
<evidence type="ECO:0000256" key="2">
    <source>
        <dbReference type="ARBA" id="ARBA00005369"/>
    </source>
</evidence>
<reference evidence="12" key="2">
    <citation type="submission" date="2017-09" db="EMBL/GenBank/DDBJ databases">
        <authorList>
            <person name="Varghese N."/>
            <person name="Submissions S."/>
        </authorList>
    </citation>
    <scope>NUCLEOTIDE SEQUENCE [LARGE SCALE GENOMIC DNA]</scope>
    <source>
        <strain evidence="12">WG-1MB</strain>
    </source>
</reference>
<evidence type="ECO:0000256" key="8">
    <source>
        <dbReference type="ARBA" id="ARBA00029295"/>
    </source>
</evidence>
<evidence type="ECO:0000313" key="10">
    <source>
        <dbReference type="EMBL" id="SNY07147.1"/>
    </source>
</evidence>
<evidence type="ECO:0000256" key="6">
    <source>
        <dbReference type="ARBA" id="ARBA00022691"/>
    </source>
</evidence>
<dbReference type="CDD" id="cd02440">
    <property type="entry name" value="AdoMet_MTases"/>
    <property type="match status" value="1"/>
</dbReference>
<dbReference type="GO" id="GO:0032259">
    <property type="term" value="P:methylation"/>
    <property type="evidence" value="ECO:0007669"/>
    <property type="project" value="UniProtKB-KW"/>
</dbReference>
<organism evidence="10 12">
    <name type="scientific">Methanohalophilus euhalobius</name>
    <dbReference type="NCBI Taxonomy" id="51203"/>
    <lineage>
        <taxon>Archaea</taxon>
        <taxon>Methanobacteriati</taxon>
        <taxon>Methanobacteriota</taxon>
        <taxon>Stenosarchaea group</taxon>
        <taxon>Methanomicrobia</taxon>
        <taxon>Methanosarcinales</taxon>
        <taxon>Methanosarcinaceae</taxon>
        <taxon>Methanohalophilus</taxon>
    </lineage>
</organism>
<dbReference type="FunFam" id="3.40.50.150:FF:000010">
    <property type="entry name" value="Protein-L-isoaspartate O-methyltransferase"/>
    <property type="match status" value="1"/>
</dbReference>
<dbReference type="Pfam" id="PF01135">
    <property type="entry name" value="PCMT"/>
    <property type="match status" value="1"/>
</dbReference>
<proteinExistence type="inferred from homology"/>
<evidence type="ECO:0000313" key="11">
    <source>
        <dbReference type="EMBL" id="TCL12218.1"/>
    </source>
</evidence>
<dbReference type="GO" id="GO:0030091">
    <property type="term" value="P:protein repair"/>
    <property type="evidence" value="ECO:0007669"/>
    <property type="project" value="UniProtKB-UniRule"/>
</dbReference>
<comment type="catalytic activity">
    <reaction evidence="8 9">
        <text>[protein]-L-isoaspartate + S-adenosyl-L-methionine = [protein]-L-isoaspartate alpha-methyl ester + S-adenosyl-L-homocysteine</text>
        <dbReference type="Rhea" id="RHEA:12705"/>
        <dbReference type="Rhea" id="RHEA-COMP:12143"/>
        <dbReference type="Rhea" id="RHEA-COMP:12144"/>
        <dbReference type="ChEBI" id="CHEBI:57856"/>
        <dbReference type="ChEBI" id="CHEBI:59789"/>
        <dbReference type="ChEBI" id="CHEBI:90596"/>
        <dbReference type="ChEBI" id="CHEBI:90598"/>
        <dbReference type="EC" id="2.1.1.77"/>
    </reaction>
</comment>
<dbReference type="EMBL" id="SMMS01000001">
    <property type="protein sequence ID" value="TCL12218.1"/>
    <property type="molecule type" value="Genomic_DNA"/>
</dbReference>
<dbReference type="SUPFAM" id="SSF53335">
    <property type="entry name" value="S-adenosyl-L-methionine-dependent methyltransferases"/>
    <property type="match status" value="1"/>
</dbReference>
<dbReference type="GO" id="GO:0004719">
    <property type="term" value="F:protein-L-isoaspartate (D-aspartate) O-methyltransferase activity"/>
    <property type="evidence" value="ECO:0007669"/>
    <property type="project" value="UniProtKB-UniRule"/>
</dbReference>
<comment type="similarity">
    <text evidence="2 9">Belongs to the methyltransferase superfamily. L-isoaspartyl/D-aspartyl protein methyltransferase family.</text>
</comment>
<dbReference type="OrthoDB" id="33618at2157"/>
<dbReference type="PANTHER" id="PTHR11579">
    <property type="entry name" value="PROTEIN-L-ISOASPARTATE O-METHYLTRANSFERASE"/>
    <property type="match status" value="1"/>
</dbReference>
<reference evidence="11 13" key="3">
    <citation type="submission" date="2019-03" db="EMBL/GenBank/DDBJ databases">
        <title>Subsurface microbial communities from deep shales in Ohio and West Virginia, USA.</title>
        <authorList>
            <person name="Wrighton K."/>
        </authorList>
    </citation>
    <scope>NUCLEOTIDE SEQUENCE [LARGE SCALE GENOMIC DNA]</scope>
    <source>
        <strain evidence="11 13">WG1_MB</strain>
    </source>
</reference>
<dbReference type="HAMAP" id="MF_00090">
    <property type="entry name" value="PIMT"/>
    <property type="match status" value="1"/>
</dbReference>
<dbReference type="Proteomes" id="UP000295404">
    <property type="component" value="Unassembled WGS sequence"/>
</dbReference>
<dbReference type="NCBIfam" id="NF010549">
    <property type="entry name" value="PRK13942.1"/>
    <property type="match status" value="1"/>
</dbReference>